<dbReference type="Gene3D" id="3.40.50.720">
    <property type="entry name" value="NAD(P)-binding Rossmann-like Domain"/>
    <property type="match status" value="1"/>
</dbReference>
<evidence type="ECO:0000259" key="1">
    <source>
        <dbReference type="Pfam" id="PF01370"/>
    </source>
</evidence>
<comment type="caution">
    <text evidence="2">The sequence shown here is derived from an EMBL/GenBank/DDBJ whole genome shotgun (WGS) entry which is preliminary data.</text>
</comment>
<dbReference type="PANTHER" id="PTHR12126">
    <property type="entry name" value="NADH-UBIQUINONE OXIDOREDUCTASE 39 KDA SUBUNIT-RELATED"/>
    <property type="match status" value="1"/>
</dbReference>
<organism evidence="2 3">
    <name type="scientific">Henriciella barbarensis</name>
    <dbReference type="NCBI Taxonomy" id="86342"/>
    <lineage>
        <taxon>Bacteria</taxon>
        <taxon>Pseudomonadati</taxon>
        <taxon>Pseudomonadota</taxon>
        <taxon>Alphaproteobacteria</taxon>
        <taxon>Hyphomonadales</taxon>
        <taxon>Hyphomonadaceae</taxon>
        <taxon>Henriciella</taxon>
    </lineage>
</organism>
<dbReference type="EMBL" id="QWGB01000005">
    <property type="protein sequence ID" value="RIJ23686.1"/>
    <property type="molecule type" value="Genomic_DNA"/>
</dbReference>
<dbReference type="AlphaFoldDB" id="A0A399QX55"/>
<accession>A0A399QX55</accession>
<dbReference type="FunFam" id="3.40.50.720:FF:000702">
    <property type="entry name" value="NADH dehydrogenase (Ubiquinone)"/>
    <property type="match status" value="1"/>
</dbReference>
<dbReference type="OrthoDB" id="9776313at2"/>
<dbReference type="InterPro" id="IPR001509">
    <property type="entry name" value="Epimerase_deHydtase"/>
</dbReference>
<feature type="domain" description="NAD-dependent epimerase/dehydratase" evidence="1">
    <location>
        <begin position="7"/>
        <end position="220"/>
    </location>
</feature>
<dbReference type="InterPro" id="IPR036291">
    <property type="entry name" value="NAD(P)-bd_dom_sf"/>
</dbReference>
<evidence type="ECO:0000313" key="3">
    <source>
        <dbReference type="Proteomes" id="UP000265431"/>
    </source>
</evidence>
<protein>
    <submittedName>
        <fullName evidence="2">Complex I NDUFA9 subunit family protein</fullName>
    </submittedName>
</protein>
<dbReference type="Proteomes" id="UP000265431">
    <property type="component" value="Unassembled WGS sequence"/>
</dbReference>
<dbReference type="GO" id="GO:0044877">
    <property type="term" value="F:protein-containing complex binding"/>
    <property type="evidence" value="ECO:0007669"/>
    <property type="project" value="TreeGrafter"/>
</dbReference>
<keyword evidence="3" id="KW-1185">Reference proteome</keyword>
<dbReference type="SUPFAM" id="SSF51735">
    <property type="entry name" value="NAD(P)-binding Rossmann-fold domains"/>
    <property type="match status" value="1"/>
</dbReference>
<dbReference type="RefSeq" id="WP_119378876.1">
    <property type="nucleotide sequence ID" value="NZ_QWGB01000005.1"/>
</dbReference>
<sequence length="334" mass="35893">MSTGLVTLFGGSGFIGHYAARALVEAGYRVRIAVRRPHLAGDVRLAGPPGWIDIAQANVRNRLSVERAIEGADAVVNLVGILYEKGQQSFESAQLGGAQTVAECAAAAGIKRFVQMSAIGANENSESDYARTKALAEQAVRNAIPKAVILRPSIVFGPEDDFFNKFAGMAAHPVSNVAPFLPAIGGGKTKLQPVYAGDVAEAIAAAVSRDDVQGKTYELGGPSIYTFNELYDFIGETIDRKRYALPLPYFVAKPMGLTFGAIWKIPFLPLHTVLGPPPITGDQVDMLKTDNVVAENALTLKDLGVNEIESIEAIVPTYLWRYRAYGEFHQKGEA</sequence>
<dbReference type="InterPro" id="IPR051207">
    <property type="entry name" value="ComplexI_NDUFA9_subunit"/>
</dbReference>
<dbReference type="PANTHER" id="PTHR12126:SF11">
    <property type="entry name" value="NADH DEHYDROGENASE [UBIQUINONE] 1 ALPHA SUBCOMPLEX SUBUNIT 9, MITOCHONDRIAL"/>
    <property type="match status" value="1"/>
</dbReference>
<proteinExistence type="predicted"/>
<dbReference type="Pfam" id="PF01370">
    <property type="entry name" value="Epimerase"/>
    <property type="match status" value="1"/>
</dbReference>
<gene>
    <name evidence="2" type="ORF">D1224_05340</name>
</gene>
<evidence type="ECO:0000313" key="2">
    <source>
        <dbReference type="EMBL" id="RIJ23686.1"/>
    </source>
</evidence>
<reference evidence="2 3" key="1">
    <citation type="submission" date="2018-08" db="EMBL/GenBank/DDBJ databases">
        <title>Henriciella mobilis sp. nov., isolated from seawater.</title>
        <authorList>
            <person name="Cheng H."/>
            <person name="Wu Y.-H."/>
            <person name="Xu X.-W."/>
            <person name="Guo L.-L."/>
        </authorList>
    </citation>
    <scope>NUCLEOTIDE SEQUENCE [LARGE SCALE GENOMIC DNA]</scope>
    <source>
        <strain evidence="2 3">CCUG66934</strain>
    </source>
</reference>
<dbReference type="CDD" id="cd05271">
    <property type="entry name" value="NDUFA9_like_SDR_a"/>
    <property type="match status" value="1"/>
</dbReference>
<name>A0A399QX55_9PROT</name>